<organism evidence="2 3">
    <name type="scientific">Fasciola hepatica</name>
    <name type="common">Liver fluke</name>
    <dbReference type="NCBI Taxonomy" id="6192"/>
    <lineage>
        <taxon>Eukaryota</taxon>
        <taxon>Metazoa</taxon>
        <taxon>Spiralia</taxon>
        <taxon>Lophotrochozoa</taxon>
        <taxon>Platyhelminthes</taxon>
        <taxon>Trematoda</taxon>
        <taxon>Digenea</taxon>
        <taxon>Plagiorchiida</taxon>
        <taxon>Echinostomata</taxon>
        <taxon>Echinostomatoidea</taxon>
        <taxon>Fasciolidae</taxon>
        <taxon>Fasciola</taxon>
    </lineage>
</organism>
<protein>
    <submittedName>
        <fullName evidence="2">Uncharacterized protein</fullName>
    </submittedName>
</protein>
<keyword evidence="1" id="KW-0732">Signal</keyword>
<feature type="chain" id="PRO_5044740435" evidence="1">
    <location>
        <begin position="19"/>
        <end position="82"/>
    </location>
</feature>
<proteinExistence type="predicted"/>
<accession>A0ABC9HI89</accession>
<dbReference type="AlphaFoldDB" id="A0ABC9HI89"/>
<evidence type="ECO:0000313" key="2">
    <source>
        <dbReference type="EMBL" id="CAM0511936.1"/>
    </source>
</evidence>
<comment type="caution">
    <text evidence="2">The sequence shown here is derived from an EMBL/GenBank/DDBJ whole genome shotgun (WGS) entry which is preliminary data.</text>
</comment>
<name>A0ABC9HI89_FASHE</name>
<evidence type="ECO:0000313" key="3">
    <source>
        <dbReference type="Proteomes" id="UP001189180"/>
    </source>
</evidence>
<evidence type="ECO:0000256" key="1">
    <source>
        <dbReference type="SAM" id="SignalP"/>
    </source>
</evidence>
<dbReference type="Proteomes" id="UP001189180">
    <property type="component" value="Unassembled WGS sequence"/>
</dbReference>
<feature type="signal peptide" evidence="1">
    <location>
        <begin position="1"/>
        <end position="18"/>
    </location>
</feature>
<dbReference type="EMBL" id="CANUEZ050000192">
    <property type="protein sequence ID" value="CAM0511936.1"/>
    <property type="molecule type" value="Genomic_DNA"/>
</dbReference>
<sequence length="82" mass="9380">MLTFLLITVLATSRDVDVKRISGGIEHFKQILSILRAGSPTTESLRWLQEYVTYLPQLTTTQQPYVVANRVEKDISQMDLQL</sequence>
<gene>
    <name evidence="2" type="ORF">FHB240107_LOCUS4415</name>
</gene>
<reference evidence="2 3" key="1">
    <citation type="submission" date="2024-08" db="EMBL/GenBank/DDBJ databases">
        <authorList>
            <person name="Paterson S."/>
        </authorList>
    </citation>
    <scope>NUCLEOTIDE SEQUENCE [LARGE SCALE GENOMIC DNA]</scope>
</reference>
<keyword evidence="3" id="KW-1185">Reference proteome</keyword>